<evidence type="ECO:0000313" key="2">
    <source>
        <dbReference type="Proteomes" id="UP001445076"/>
    </source>
</evidence>
<dbReference type="Proteomes" id="UP001445076">
    <property type="component" value="Unassembled WGS sequence"/>
</dbReference>
<organism evidence="1 2">
    <name type="scientific">Cherax quadricarinatus</name>
    <name type="common">Australian red claw crayfish</name>
    <dbReference type="NCBI Taxonomy" id="27406"/>
    <lineage>
        <taxon>Eukaryota</taxon>
        <taxon>Metazoa</taxon>
        <taxon>Ecdysozoa</taxon>
        <taxon>Arthropoda</taxon>
        <taxon>Crustacea</taxon>
        <taxon>Multicrustacea</taxon>
        <taxon>Malacostraca</taxon>
        <taxon>Eumalacostraca</taxon>
        <taxon>Eucarida</taxon>
        <taxon>Decapoda</taxon>
        <taxon>Pleocyemata</taxon>
        <taxon>Astacidea</taxon>
        <taxon>Parastacoidea</taxon>
        <taxon>Parastacidae</taxon>
        <taxon>Cherax</taxon>
    </lineage>
</organism>
<protein>
    <submittedName>
        <fullName evidence="1">Uncharacterized protein</fullName>
    </submittedName>
</protein>
<dbReference type="AlphaFoldDB" id="A0AAW0VP79"/>
<dbReference type="EMBL" id="JARKIK010004922">
    <property type="protein sequence ID" value="KAK8718630.1"/>
    <property type="molecule type" value="Genomic_DNA"/>
</dbReference>
<evidence type="ECO:0000313" key="1">
    <source>
        <dbReference type="EMBL" id="KAK8718630.1"/>
    </source>
</evidence>
<proteinExistence type="predicted"/>
<keyword evidence="2" id="KW-1185">Reference proteome</keyword>
<comment type="caution">
    <text evidence="1">The sequence shown here is derived from an EMBL/GenBank/DDBJ whole genome shotgun (WGS) entry which is preliminary data.</text>
</comment>
<accession>A0AAW0VP79</accession>
<sequence>KVKKTDAVPSLSTLLGSESNFHKYITVGNQKHSRNDVITCLATDMNESISTIKDALHFQAWEQHPTVISVRQNLMTLMKKGFTKSQVLSALDVVLYPTELVQDQLSQLPHRLQALPFSMLISDPHVLQILLYFMEKSMACIKT</sequence>
<name>A0AAW0VP79_CHEQU</name>
<feature type="non-terminal residue" evidence="1">
    <location>
        <position position="1"/>
    </location>
</feature>
<gene>
    <name evidence="1" type="ORF">OTU49_014592</name>
</gene>
<reference evidence="1 2" key="1">
    <citation type="journal article" date="2024" name="BMC Genomics">
        <title>Genome assembly of redclaw crayfish (Cherax quadricarinatus) provides insights into its immune adaptation and hypoxia tolerance.</title>
        <authorList>
            <person name="Liu Z."/>
            <person name="Zheng J."/>
            <person name="Li H."/>
            <person name="Fang K."/>
            <person name="Wang S."/>
            <person name="He J."/>
            <person name="Zhou D."/>
            <person name="Weng S."/>
            <person name="Chi M."/>
            <person name="Gu Z."/>
            <person name="He J."/>
            <person name="Li F."/>
            <person name="Wang M."/>
        </authorList>
    </citation>
    <scope>NUCLEOTIDE SEQUENCE [LARGE SCALE GENOMIC DNA]</scope>
    <source>
        <strain evidence="1">ZL_2023a</strain>
    </source>
</reference>